<keyword evidence="1" id="KW-0602">Photosynthesis</keyword>
<dbReference type="InterPro" id="IPR015943">
    <property type="entry name" value="WD40/YVTN_repeat-like_dom_sf"/>
</dbReference>
<keyword evidence="5" id="KW-1185">Reference proteome</keyword>
<evidence type="ECO:0000313" key="5">
    <source>
        <dbReference type="Proteomes" id="UP000298656"/>
    </source>
</evidence>
<dbReference type="CDD" id="cd15482">
    <property type="entry name" value="Sialidase_non-viral"/>
    <property type="match status" value="1"/>
</dbReference>
<dbReference type="OrthoDB" id="9767885at2"/>
<evidence type="ECO:0000259" key="3">
    <source>
        <dbReference type="Pfam" id="PF14870"/>
    </source>
</evidence>
<dbReference type="GO" id="GO:0015979">
    <property type="term" value="P:photosynthesis"/>
    <property type="evidence" value="ECO:0007669"/>
    <property type="project" value="UniProtKB-KW"/>
</dbReference>
<accession>A0A4P8J0C3</accession>
<dbReference type="Pfam" id="PF14870">
    <property type="entry name" value="PSII_BNR"/>
    <property type="match status" value="1"/>
</dbReference>
<evidence type="ECO:0000256" key="2">
    <source>
        <dbReference type="ARBA" id="ARBA00023276"/>
    </source>
</evidence>
<evidence type="ECO:0000313" key="4">
    <source>
        <dbReference type="EMBL" id="QCP51689.1"/>
    </source>
</evidence>
<dbReference type="GO" id="GO:0009523">
    <property type="term" value="C:photosystem II"/>
    <property type="evidence" value="ECO:0007669"/>
    <property type="project" value="UniProtKB-KW"/>
</dbReference>
<dbReference type="KEGG" id="tvl:FAZ95_07770"/>
<gene>
    <name evidence="4" type="ORF">FAZ95_07770</name>
</gene>
<organism evidence="4 5">
    <name type="scientific">Trinickia violacea</name>
    <dbReference type="NCBI Taxonomy" id="2571746"/>
    <lineage>
        <taxon>Bacteria</taxon>
        <taxon>Pseudomonadati</taxon>
        <taxon>Pseudomonadota</taxon>
        <taxon>Betaproteobacteria</taxon>
        <taxon>Burkholderiales</taxon>
        <taxon>Burkholderiaceae</taxon>
        <taxon>Trinickia</taxon>
    </lineage>
</organism>
<sequence>MVALTAALPFACFAQTQPQPDIKPVLQLHTAEKASAATEVQLLGATHAGKRLVVVGDHGVVLLSDDDGKHYRQARSVPVDSTLTSVSFADEHNGWAVGHWGVIIRTADGGETWTQQRSDISVDQPLFTVYFRNAREGWAVGLWSLMLHTADGGVTWDTVKLPPPPGSKRADRNLYAIFADARGNLYVACEQGRVMRSTDNGANWTYSDTGYAGSFWTGLALADGTLLVGGLRGTIYRSADGGTTWQPAKTPYRSSVTDLVQLPDERVVASSLDGVVIASADDGRSFTGEQRADRAALTAVAASSSGAPIFFSTNGMTKP</sequence>
<dbReference type="SUPFAM" id="SSF110296">
    <property type="entry name" value="Oligoxyloglucan reducing end-specific cellobiohydrolase"/>
    <property type="match status" value="1"/>
</dbReference>
<dbReference type="AlphaFoldDB" id="A0A4P8J0C3"/>
<proteinExistence type="predicted"/>
<keyword evidence="2" id="KW-0604">Photosystem II</keyword>
<dbReference type="GO" id="GO:0016787">
    <property type="term" value="F:hydrolase activity"/>
    <property type="evidence" value="ECO:0007669"/>
    <property type="project" value="UniProtKB-KW"/>
</dbReference>
<name>A0A4P8J0C3_9BURK</name>
<reference evidence="4 5" key="1">
    <citation type="submission" date="2019-05" db="EMBL/GenBank/DDBJ databases">
        <title>Burkholderia sp. DHOD12, isolated from subtropical forest soil.</title>
        <authorList>
            <person name="Gao Z.-H."/>
            <person name="Qiu L.-H."/>
        </authorList>
    </citation>
    <scope>NUCLEOTIDE SEQUENCE [LARGE SCALE GENOMIC DNA]</scope>
    <source>
        <strain evidence="4 5">DHOD12</strain>
    </source>
</reference>
<keyword evidence="4" id="KW-0378">Hydrolase</keyword>
<dbReference type="Proteomes" id="UP000298656">
    <property type="component" value="Chromosome 1"/>
</dbReference>
<dbReference type="PANTHER" id="PTHR47199:SF2">
    <property type="entry name" value="PHOTOSYSTEM II STABILITY_ASSEMBLY FACTOR HCF136, CHLOROPLASTIC"/>
    <property type="match status" value="1"/>
</dbReference>
<dbReference type="InterPro" id="IPR028203">
    <property type="entry name" value="PSII_CF48-like_dom"/>
</dbReference>
<dbReference type="Gene3D" id="2.130.10.10">
    <property type="entry name" value="YVTN repeat-like/Quinoprotein amine dehydrogenase"/>
    <property type="match status" value="2"/>
</dbReference>
<dbReference type="PANTHER" id="PTHR47199">
    <property type="entry name" value="PHOTOSYSTEM II STABILITY/ASSEMBLY FACTOR HCF136, CHLOROPLASTIC"/>
    <property type="match status" value="1"/>
</dbReference>
<evidence type="ECO:0000256" key="1">
    <source>
        <dbReference type="ARBA" id="ARBA00022531"/>
    </source>
</evidence>
<feature type="domain" description="Photosynthesis system II assembly factor Ycf48/Hcf136-like" evidence="3">
    <location>
        <begin position="76"/>
        <end position="247"/>
    </location>
</feature>
<protein>
    <submittedName>
        <fullName evidence="4">Glycosyl hydrolase</fullName>
    </submittedName>
</protein>
<dbReference type="EMBL" id="CP040077">
    <property type="protein sequence ID" value="QCP51689.1"/>
    <property type="molecule type" value="Genomic_DNA"/>
</dbReference>